<dbReference type="InterPro" id="IPR025405">
    <property type="entry name" value="DUF4131"/>
</dbReference>
<evidence type="ECO:0000256" key="5">
    <source>
        <dbReference type="ARBA" id="ARBA00023136"/>
    </source>
</evidence>
<dbReference type="NCBIfam" id="TIGR00361">
    <property type="entry name" value="ComEC_Rec2"/>
    <property type="match status" value="1"/>
</dbReference>
<feature type="transmembrane region" description="Helical" evidence="6">
    <location>
        <begin position="52"/>
        <end position="74"/>
    </location>
</feature>
<name>A0A4R6GI72_9BURK</name>
<evidence type="ECO:0000256" key="4">
    <source>
        <dbReference type="ARBA" id="ARBA00022989"/>
    </source>
</evidence>
<dbReference type="EMBL" id="SNWF01000004">
    <property type="protein sequence ID" value="TDN94701.1"/>
    <property type="molecule type" value="Genomic_DNA"/>
</dbReference>
<reference evidence="8 9" key="1">
    <citation type="submission" date="2019-03" db="EMBL/GenBank/DDBJ databases">
        <title>Genomic Encyclopedia of Type Strains, Phase IV (KMG-IV): sequencing the most valuable type-strain genomes for metagenomic binning, comparative biology and taxonomic classification.</title>
        <authorList>
            <person name="Goeker M."/>
        </authorList>
    </citation>
    <scope>NUCLEOTIDE SEQUENCE [LARGE SCALE GENOMIC DNA]</scope>
    <source>
        <strain evidence="8 9">DSM 18555</strain>
    </source>
</reference>
<keyword evidence="5 6" id="KW-0472">Membrane</keyword>
<feature type="transmembrane region" description="Helical" evidence="6">
    <location>
        <begin position="302"/>
        <end position="324"/>
    </location>
</feature>
<dbReference type="AlphaFoldDB" id="A0A4R6GI72"/>
<feature type="transmembrane region" description="Helical" evidence="6">
    <location>
        <begin position="21"/>
        <end position="40"/>
    </location>
</feature>
<dbReference type="Proteomes" id="UP000294737">
    <property type="component" value="Unassembled WGS sequence"/>
</dbReference>
<feature type="transmembrane region" description="Helical" evidence="6">
    <location>
        <begin position="444"/>
        <end position="464"/>
    </location>
</feature>
<dbReference type="GO" id="GO:0005886">
    <property type="term" value="C:plasma membrane"/>
    <property type="evidence" value="ECO:0007669"/>
    <property type="project" value="UniProtKB-SubCell"/>
</dbReference>
<dbReference type="InterPro" id="IPR004797">
    <property type="entry name" value="Competence_ComEC/Rec2"/>
</dbReference>
<feature type="transmembrane region" description="Helical" evidence="6">
    <location>
        <begin position="355"/>
        <end position="372"/>
    </location>
</feature>
<dbReference type="PANTHER" id="PTHR30619:SF1">
    <property type="entry name" value="RECOMBINATION PROTEIN 2"/>
    <property type="match status" value="1"/>
</dbReference>
<comment type="caution">
    <text evidence="8">The sequence shown here is derived from an EMBL/GenBank/DDBJ whole genome shotgun (WGS) entry which is preliminary data.</text>
</comment>
<dbReference type="Pfam" id="PF13567">
    <property type="entry name" value="DUF4131"/>
    <property type="match status" value="1"/>
</dbReference>
<gene>
    <name evidence="8" type="ORF">EV677_1256</name>
</gene>
<dbReference type="InterPro" id="IPR035681">
    <property type="entry name" value="ComA-like_MBL"/>
</dbReference>
<evidence type="ECO:0000313" key="9">
    <source>
        <dbReference type="Proteomes" id="UP000294737"/>
    </source>
</evidence>
<dbReference type="Pfam" id="PF00753">
    <property type="entry name" value="Lactamase_B"/>
    <property type="match status" value="1"/>
</dbReference>
<organism evidence="8 9">
    <name type="scientific">Herminiimonas fonticola</name>
    <dbReference type="NCBI Taxonomy" id="303380"/>
    <lineage>
        <taxon>Bacteria</taxon>
        <taxon>Pseudomonadati</taxon>
        <taxon>Pseudomonadota</taxon>
        <taxon>Betaproteobacteria</taxon>
        <taxon>Burkholderiales</taxon>
        <taxon>Oxalobacteraceae</taxon>
        <taxon>Herminiimonas</taxon>
    </lineage>
</organism>
<sequence>MRSAIVGFVVGAAWLQMQATLPQYFLLIFLFILACALFALSRHAPPSQFKILLRAVMGVLLGFVWAALFAHYYLSHELSKELEGQDITIVGTINSMPSYFERGVRFNFAVEKVLPLEGLAPVIPGKLALSWYTDYDYSNIKADAKQKITEVQPGERWQFTVRLRKPHGNANPSGFDYEMWLLEQNIRATGYIRPEPSIEQKNVRLDDFVFSFNHVVERCRSWLRERVQHALQDKPYAGVIVALVVGDQRAISQSDWTVFNRTGISHLVSISGLHITMVAALFAGLIFALWRRSFFTSARLPLILPAQKAAALAGALAALIYVLLAGSGLPAQRTLIMLGVVATALWCGRITSISHVLCLALGLVVLLDPWAVLGPGFWLSFAAVAVILYVSVGRATANAVDGQSHWRTVLKSATLTQYAVTLGLVPLTVLLFGQTSLVSPVANAIAIPLVSFLVTPLALVGSVLPSPLSGWCLLTAHFLVAELAQLLNWLSEFSWAVWAAPVPSWWMFALALIGTLWMLAPRGWPARYLGFFAWLPLVLNAPTHPRAGEMWVTAFDVGQGMALLIETEQHRFLYDTGPFYSPESDGGNRVILPYLRARGINQLDGMMISHSDMDHAGGALSIMKEIKIARVSSSLPLQHPIVNAASLHEPCVAGQAWHWDGADFELLHPTAASYASDKWKPNARSCTLKITLNGLSILLPGDIEAVQEAELVEGGATKLAAHVLLAPHHGSGTSSTLPFLQAVHPQIALFQVGYRNRYRHPKPEIFERYGELGITRLRNDEAGTITLHFGSTLDVSEYRVEHARYWYGR</sequence>
<feature type="domain" description="Metallo-beta-lactamase" evidence="7">
    <location>
        <begin position="559"/>
        <end position="754"/>
    </location>
</feature>
<keyword evidence="9" id="KW-1185">Reference proteome</keyword>
<dbReference type="Gene3D" id="3.60.15.10">
    <property type="entry name" value="Ribonuclease Z/Hydroxyacylglutathione hydrolase-like"/>
    <property type="match status" value="1"/>
</dbReference>
<dbReference type="SMART" id="SM00849">
    <property type="entry name" value="Lactamase_B"/>
    <property type="match status" value="1"/>
</dbReference>
<dbReference type="InterPro" id="IPR004477">
    <property type="entry name" value="ComEC_N"/>
</dbReference>
<dbReference type="NCBIfam" id="TIGR00360">
    <property type="entry name" value="ComEC_N-term"/>
    <property type="match status" value="1"/>
</dbReference>
<evidence type="ECO:0000256" key="3">
    <source>
        <dbReference type="ARBA" id="ARBA00022692"/>
    </source>
</evidence>
<dbReference type="OrthoDB" id="9761531at2"/>
<dbReference type="PANTHER" id="PTHR30619">
    <property type="entry name" value="DNA INTERNALIZATION/COMPETENCE PROTEIN COMEC/REC2"/>
    <property type="match status" value="1"/>
</dbReference>
<evidence type="ECO:0000313" key="8">
    <source>
        <dbReference type="EMBL" id="TDN94701.1"/>
    </source>
</evidence>
<comment type="subcellular location">
    <subcellularLocation>
        <location evidence="1">Cell membrane</location>
        <topology evidence="1">Multi-pass membrane protein</topology>
    </subcellularLocation>
</comment>
<dbReference type="PROSITE" id="PS51257">
    <property type="entry name" value="PROKAR_LIPOPROTEIN"/>
    <property type="match status" value="1"/>
</dbReference>
<feature type="transmembrane region" description="Helical" evidence="6">
    <location>
        <begin position="502"/>
        <end position="520"/>
    </location>
</feature>
<evidence type="ECO:0000259" key="7">
    <source>
        <dbReference type="SMART" id="SM00849"/>
    </source>
</evidence>
<dbReference type="InterPro" id="IPR036866">
    <property type="entry name" value="RibonucZ/Hydroxyglut_hydro"/>
</dbReference>
<dbReference type="SUPFAM" id="SSF56281">
    <property type="entry name" value="Metallo-hydrolase/oxidoreductase"/>
    <property type="match status" value="1"/>
</dbReference>
<dbReference type="CDD" id="cd07731">
    <property type="entry name" value="ComA-like_MBL-fold"/>
    <property type="match status" value="1"/>
</dbReference>
<feature type="transmembrane region" description="Helical" evidence="6">
    <location>
        <begin position="418"/>
        <end position="438"/>
    </location>
</feature>
<evidence type="ECO:0000256" key="6">
    <source>
        <dbReference type="SAM" id="Phobius"/>
    </source>
</evidence>
<dbReference type="RefSeq" id="WP_112991405.1">
    <property type="nucleotide sequence ID" value="NZ_PTLZ01000001.1"/>
</dbReference>
<keyword evidence="4 6" id="KW-1133">Transmembrane helix</keyword>
<evidence type="ECO:0000256" key="2">
    <source>
        <dbReference type="ARBA" id="ARBA00022475"/>
    </source>
</evidence>
<feature type="transmembrane region" description="Helical" evidence="6">
    <location>
        <begin position="267"/>
        <end position="290"/>
    </location>
</feature>
<dbReference type="Pfam" id="PF03772">
    <property type="entry name" value="Competence"/>
    <property type="match status" value="1"/>
</dbReference>
<dbReference type="InterPro" id="IPR001279">
    <property type="entry name" value="Metallo-B-lactamas"/>
</dbReference>
<dbReference type="InterPro" id="IPR052159">
    <property type="entry name" value="Competence_DNA_uptake"/>
</dbReference>
<dbReference type="GO" id="GO:0030420">
    <property type="term" value="P:establishment of competence for transformation"/>
    <property type="evidence" value="ECO:0007669"/>
    <property type="project" value="InterPro"/>
</dbReference>
<accession>A0A4R6GI72</accession>
<proteinExistence type="predicted"/>
<feature type="transmembrane region" description="Helical" evidence="6">
    <location>
        <begin position="378"/>
        <end position="397"/>
    </location>
</feature>
<protein>
    <submittedName>
        <fullName evidence="8">Competence protein ComEC</fullName>
    </submittedName>
</protein>
<evidence type="ECO:0000256" key="1">
    <source>
        <dbReference type="ARBA" id="ARBA00004651"/>
    </source>
</evidence>
<keyword evidence="3 6" id="KW-0812">Transmembrane</keyword>
<keyword evidence="2" id="KW-1003">Cell membrane</keyword>